<accession>A0ACC1S9I6</accession>
<protein>
    <submittedName>
        <fullName evidence="1">Uncharacterized protein</fullName>
    </submittedName>
</protein>
<name>A0ACC1S9I6_9HYPO</name>
<proteinExistence type="predicted"/>
<dbReference type="Proteomes" id="UP001148629">
    <property type="component" value="Unassembled WGS sequence"/>
</dbReference>
<gene>
    <name evidence="1" type="ORF">NM208_g7329</name>
</gene>
<reference evidence="1" key="1">
    <citation type="submission" date="2022-08" db="EMBL/GenBank/DDBJ databases">
        <title>Genome Sequence of Fusarium decemcellulare.</title>
        <authorList>
            <person name="Buettner E."/>
        </authorList>
    </citation>
    <scope>NUCLEOTIDE SEQUENCE</scope>
    <source>
        <strain evidence="1">Babe19</strain>
    </source>
</reference>
<comment type="caution">
    <text evidence="1">The sequence shown here is derived from an EMBL/GenBank/DDBJ whole genome shotgun (WGS) entry which is preliminary data.</text>
</comment>
<evidence type="ECO:0000313" key="2">
    <source>
        <dbReference type="Proteomes" id="UP001148629"/>
    </source>
</evidence>
<evidence type="ECO:0000313" key="1">
    <source>
        <dbReference type="EMBL" id="KAJ3534960.1"/>
    </source>
</evidence>
<sequence>MGKITKPMQQKHKETLSPWLKSYVETASTTPLPLLPQQLASFPSRWPFGRGDLYHWIPLLNRFDSLLDCFCATYKLNEGPQPREFECDVLLNQDKESTFNGERQWSMKELADLGFPSDGDRQLIEVVLRFTRMLLEHCGNRSIYASSAHLNDLLNTTSLTVLIATLEVGSELAQRYQASVKRIGNASRQISTALLANHYNIDLDRVQQLALPFVKTPIISLSEPVSSHTPGSVKGKERAQGSSSKAVTSMHANDLVALASSDDKRWNGWGDVKVSYYPQNTQQDFVGADTGRSTMPSTPTPLRRSSTMTSQQHQTPRGRNQFGEDSSPLGPRTPGMADESAAAGPKTFEVLQSVVASTPVYDLVSRCPADLPPTSKYEAFHRVRVSKALLGSRESRQQLLAVRLLAITNLAYIHSESNFLEKVLRQDVDETRRFQLVYQLAELIHPTAHGNLDVPLWLQAVALALLEAVSSFHARCQDVLSALNANVNHGILLYVIRKAVAGMKEENDSDKGNQVTEMDEWRNNLFSLTLHLSMATRVGSEMVSAGLMEILVEILNIRSGVAQRNHSMVLAFLDGLIWTYQNAFTAFFNAKGLDAVAQLVVDTVKEAQTLHKSGEGVTKGQQSGAVDYEIPYYQQQTLKWLLKFVHHIMSNSYSYSGNTDRLLRNLADKSDLLGSLREIMEDKKSFGSVVWTNSVTILSDFINNDPTSFAAISESGMIKTYLEAITGKPLPSYALEEQKAGEKEEDDPDSPDSTVSSIVERDSRPHPPTEDSLRQMPRESLASGILPSTDAITVVPQVLNSISLNNAGMKMVVASRAFDSFLEIFESPAHVRCMEVDADLANNVGASFDELARHHPPLRTAISNAVIDMVARVRFLGIEKARTAGWGARMLLIDSEGNTVSVDEKADFMPSGTSSEKAPGDNVSGDADVDMSDAVASSDPLSESRGGSGPDSPKHSITPYIFALGYFLSSYMGNSVLKSNFVEAGGLELLLDICESPSLPTNFGDSLASRIYSQVVSQLVEFSAIRGLPSVLRRAQSAIDTLQPLATKTDALPPYFAPFLVPDLKTASDDQEAAEVIKNGTKMIKALLNAQSLIMSIPLHPALRTAIIAVVAPLGLYCIFLGLGMTPFFQRHFLYAHKINTLLWTDLNKPEQWGFARNQVTPFALKTPDGETIYAWHILPLPLYLQNEASIELRTPGFSEDFTRTESFRLLKDDPESRLVLYFHGNAGHVAQGFRPSSYHSLTDTSSYHIVAIDYRGFGHSTGVPSEAGIIEDAAALVEWAINVAGIPPSRIVLLGQSLGTAVVSGVAEKYAVQGVEFAGITLVAGFSDLASLLVGYRIAGIFPVLAPFRVWPWLVRYLHRFVVDKWHSADRLANIVRHTKTRLRINLVHAKNDWDIPWTEDNKLFRSAANETVGILDDAEFDAWKEQRTVRKGDDAFVATWIAEPNIVIRQELFPYGGHNDVMGYAPVALAIMRAFDLQGTTYTEG</sequence>
<dbReference type="EMBL" id="JANRMS010000745">
    <property type="protein sequence ID" value="KAJ3534960.1"/>
    <property type="molecule type" value="Genomic_DNA"/>
</dbReference>
<keyword evidence="2" id="KW-1185">Reference proteome</keyword>
<organism evidence="1 2">
    <name type="scientific">Fusarium decemcellulare</name>
    <dbReference type="NCBI Taxonomy" id="57161"/>
    <lineage>
        <taxon>Eukaryota</taxon>
        <taxon>Fungi</taxon>
        <taxon>Dikarya</taxon>
        <taxon>Ascomycota</taxon>
        <taxon>Pezizomycotina</taxon>
        <taxon>Sordariomycetes</taxon>
        <taxon>Hypocreomycetidae</taxon>
        <taxon>Hypocreales</taxon>
        <taxon>Nectriaceae</taxon>
        <taxon>Fusarium</taxon>
        <taxon>Fusarium decemcellulare species complex</taxon>
    </lineage>
</organism>